<dbReference type="InterPro" id="IPR042080">
    <property type="entry name" value="RNA_2'-PTrans_N"/>
</dbReference>
<dbReference type="Proteomes" id="UP000322000">
    <property type="component" value="Chromosome 7"/>
</dbReference>
<evidence type="ECO:0000256" key="1">
    <source>
        <dbReference type="ARBA" id="ARBA00003343"/>
    </source>
</evidence>
<dbReference type="FunCoup" id="A0A7E5VRS9">
    <property type="interactions" value="217"/>
</dbReference>
<dbReference type="Pfam" id="PF01885">
    <property type="entry name" value="PTS_2-RNA"/>
    <property type="match status" value="1"/>
</dbReference>
<comment type="similarity">
    <text evidence="2">Belongs to the KptA/TPT1 family.</text>
</comment>
<dbReference type="FunFam" id="3.20.170.30:FF:000002">
    <property type="entry name" value="Phosphotransferase, putative"/>
    <property type="match status" value="1"/>
</dbReference>
<keyword evidence="7" id="KW-1185">Reference proteome</keyword>
<evidence type="ECO:0000256" key="6">
    <source>
        <dbReference type="ARBA" id="ARBA00047949"/>
    </source>
</evidence>
<dbReference type="Gene3D" id="1.10.10.970">
    <property type="entry name" value="RNA 2'-phosphotransferase, Tpt1/KptA family, N-terminal domain"/>
    <property type="match status" value="1"/>
</dbReference>
<sequence length="205" mass="23274">MNNIDIQLSKSLSWLLRHGALQEGFKLSPEGYLEVNKILQHKTFRGKFNTSDIERVVCNNDKQRFKLRRNPHNNCLEIKANQGHTISDVSDADLTPITESKYKTVIHGTYLKCWQEIKSKGLSRMKRKHVHLAKGLPNDASVISGLRKDADVLIYIDLPRALAEGIKFFESENGVILTSGNEKGYLEPKYFAKVINIHTGAQLFP</sequence>
<comment type="function">
    <text evidence="1">Catalyzes the last step of tRNA splicing, the transfer of the splice junction 2'-phosphate from ligated tRNA to NAD to produce ADP-ribose 1''-2'' cyclic phosphate.</text>
</comment>
<dbReference type="EC" id="2.7.1.160" evidence="3"/>
<dbReference type="InParanoid" id="A0A7E5VRS9"/>
<dbReference type="GO" id="GO:0006388">
    <property type="term" value="P:tRNA splicing, via endonucleolytic cleavage and ligation"/>
    <property type="evidence" value="ECO:0007669"/>
    <property type="project" value="TreeGrafter"/>
</dbReference>
<dbReference type="SUPFAM" id="SSF56399">
    <property type="entry name" value="ADP-ribosylation"/>
    <property type="match status" value="1"/>
</dbReference>
<dbReference type="Gene3D" id="3.20.170.30">
    <property type="match status" value="1"/>
</dbReference>
<evidence type="ECO:0000256" key="3">
    <source>
        <dbReference type="ARBA" id="ARBA00012007"/>
    </source>
</evidence>
<dbReference type="GeneID" id="113496118"/>
<keyword evidence="4" id="KW-0808">Transferase</keyword>
<evidence type="ECO:0000313" key="8">
    <source>
        <dbReference type="RefSeq" id="XP_026731040.1"/>
    </source>
</evidence>
<evidence type="ECO:0000256" key="2">
    <source>
        <dbReference type="ARBA" id="ARBA00009836"/>
    </source>
</evidence>
<dbReference type="PANTHER" id="PTHR12684">
    <property type="entry name" value="PUTATIVE PHOSPHOTRANSFERASE"/>
    <property type="match status" value="1"/>
</dbReference>
<accession>A0A7E5VRS9</accession>
<dbReference type="OrthoDB" id="419694at2759"/>
<reference evidence="8" key="1">
    <citation type="submission" date="2025-08" db="UniProtKB">
        <authorList>
            <consortium name="RefSeq"/>
        </authorList>
    </citation>
    <scope>IDENTIFICATION</scope>
</reference>
<comment type="catalytic activity">
    <reaction evidence="6">
        <text>2'-phospho-[ligated tRNA] + NAD(+) = mature tRNA + ADP-alpha-D-ribose 1'',2''-cyclic phosphate + nicotinamide</text>
        <dbReference type="Rhea" id="RHEA:23324"/>
        <dbReference type="Rhea" id="RHEA-COMP:11106"/>
        <dbReference type="Rhea" id="RHEA-COMP:11107"/>
        <dbReference type="ChEBI" id="CHEBI:17154"/>
        <dbReference type="ChEBI" id="CHEBI:57540"/>
        <dbReference type="ChEBI" id="CHEBI:76596"/>
        <dbReference type="ChEBI" id="CHEBI:82883"/>
        <dbReference type="ChEBI" id="CHEBI:85027"/>
        <dbReference type="EC" id="2.7.1.160"/>
    </reaction>
</comment>
<evidence type="ECO:0000313" key="7">
    <source>
        <dbReference type="Proteomes" id="UP000322000"/>
    </source>
</evidence>
<dbReference type="AlphaFoldDB" id="A0A7E5VRS9"/>
<evidence type="ECO:0000256" key="5">
    <source>
        <dbReference type="ARBA" id="ARBA00023027"/>
    </source>
</evidence>
<protein>
    <recommendedName>
        <fullName evidence="3">2'-phosphotransferase</fullName>
        <ecNumber evidence="3">2.7.1.160</ecNumber>
    </recommendedName>
</protein>
<proteinExistence type="inferred from homology"/>
<dbReference type="InterPro" id="IPR002745">
    <property type="entry name" value="Ptrans_KptA/Tpt1"/>
</dbReference>
<dbReference type="RefSeq" id="XP_026731040.1">
    <property type="nucleotide sequence ID" value="XM_026875239.1"/>
</dbReference>
<keyword evidence="5" id="KW-0520">NAD</keyword>
<dbReference type="InterPro" id="IPR042081">
    <property type="entry name" value="RNA_2'-PTrans_C"/>
</dbReference>
<organism evidence="7 8">
    <name type="scientific">Trichoplusia ni</name>
    <name type="common">Cabbage looper</name>
    <dbReference type="NCBI Taxonomy" id="7111"/>
    <lineage>
        <taxon>Eukaryota</taxon>
        <taxon>Metazoa</taxon>
        <taxon>Ecdysozoa</taxon>
        <taxon>Arthropoda</taxon>
        <taxon>Hexapoda</taxon>
        <taxon>Insecta</taxon>
        <taxon>Pterygota</taxon>
        <taxon>Neoptera</taxon>
        <taxon>Endopterygota</taxon>
        <taxon>Lepidoptera</taxon>
        <taxon>Glossata</taxon>
        <taxon>Ditrysia</taxon>
        <taxon>Noctuoidea</taxon>
        <taxon>Noctuidae</taxon>
        <taxon>Plusiinae</taxon>
        <taxon>Trichoplusia</taxon>
    </lineage>
</organism>
<dbReference type="KEGG" id="tnl:113496118"/>
<dbReference type="GO" id="GO:0000215">
    <property type="term" value="F:tRNA 2'-phosphotransferase activity"/>
    <property type="evidence" value="ECO:0007669"/>
    <property type="project" value="UniProtKB-EC"/>
</dbReference>
<dbReference type="PANTHER" id="PTHR12684:SF2">
    <property type="entry name" value="TRNA 2'-PHOSPHOTRANSFERASE 1"/>
    <property type="match status" value="1"/>
</dbReference>
<evidence type="ECO:0000256" key="4">
    <source>
        <dbReference type="ARBA" id="ARBA00022679"/>
    </source>
</evidence>
<name>A0A7E5VRS9_TRINI</name>
<gene>
    <name evidence="8" type="primary">LOC113496118</name>
</gene>